<evidence type="ECO:0000313" key="1">
    <source>
        <dbReference type="EMBL" id="CAE7938801.1"/>
    </source>
</evidence>
<organism evidence="1 2">
    <name type="scientific">Symbiodinium necroappetens</name>
    <dbReference type="NCBI Taxonomy" id="1628268"/>
    <lineage>
        <taxon>Eukaryota</taxon>
        <taxon>Sar</taxon>
        <taxon>Alveolata</taxon>
        <taxon>Dinophyceae</taxon>
        <taxon>Suessiales</taxon>
        <taxon>Symbiodiniaceae</taxon>
        <taxon>Symbiodinium</taxon>
    </lineage>
</organism>
<protein>
    <submittedName>
        <fullName evidence="1">GA20OX1 protein</fullName>
    </submittedName>
</protein>
<reference evidence="1" key="1">
    <citation type="submission" date="2021-02" db="EMBL/GenBank/DDBJ databases">
        <authorList>
            <person name="Dougan E. K."/>
            <person name="Rhodes N."/>
            <person name="Thang M."/>
            <person name="Chan C."/>
        </authorList>
    </citation>
    <scope>NUCLEOTIDE SEQUENCE</scope>
</reference>
<sequence length="64" mass="7077">MRLWPGLRLVGAGGKVQKGVFFTVSEVGERVSQESAQSFEPWELLKHIRLCSAITYASVVSLQV</sequence>
<gene>
    <name evidence="1" type="primary">GA20OX1</name>
    <name evidence="1" type="ORF">SNEC2469_LOCUS33297</name>
</gene>
<proteinExistence type="predicted"/>
<dbReference type="AlphaFoldDB" id="A0A813C322"/>
<keyword evidence="2" id="KW-1185">Reference proteome</keyword>
<dbReference type="EMBL" id="CAJNJA010087165">
    <property type="protein sequence ID" value="CAE7938801.1"/>
    <property type="molecule type" value="Genomic_DNA"/>
</dbReference>
<dbReference type="Proteomes" id="UP000601435">
    <property type="component" value="Unassembled WGS sequence"/>
</dbReference>
<evidence type="ECO:0000313" key="2">
    <source>
        <dbReference type="Proteomes" id="UP000601435"/>
    </source>
</evidence>
<name>A0A813C322_9DINO</name>
<comment type="caution">
    <text evidence="1">The sequence shown here is derived from an EMBL/GenBank/DDBJ whole genome shotgun (WGS) entry which is preliminary data.</text>
</comment>
<accession>A0A813C322</accession>